<reference evidence="1" key="2">
    <citation type="journal article" date="2015" name="Fish Shellfish Immunol.">
        <title>Early steps in the European eel (Anguilla anguilla)-Vibrio vulnificus interaction in the gills: Role of the RtxA13 toxin.</title>
        <authorList>
            <person name="Callol A."/>
            <person name="Pajuelo D."/>
            <person name="Ebbesson L."/>
            <person name="Teles M."/>
            <person name="MacKenzie S."/>
            <person name="Amaro C."/>
        </authorList>
    </citation>
    <scope>NUCLEOTIDE SEQUENCE</scope>
</reference>
<sequence length="30" mass="3494">MEYTPWHIWINGVIIQHRRCPGSADEPDDG</sequence>
<organism evidence="1">
    <name type="scientific">Anguilla anguilla</name>
    <name type="common">European freshwater eel</name>
    <name type="synonym">Muraena anguilla</name>
    <dbReference type="NCBI Taxonomy" id="7936"/>
    <lineage>
        <taxon>Eukaryota</taxon>
        <taxon>Metazoa</taxon>
        <taxon>Chordata</taxon>
        <taxon>Craniata</taxon>
        <taxon>Vertebrata</taxon>
        <taxon>Euteleostomi</taxon>
        <taxon>Actinopterygii</taxon>
        <taxon>Neopterygii</taxon>
        <taxon>Teleostei</taxon>
        <taxon>Anguilliformes</taxon>
        <taxon>Anguillidae</taxon>
        <taxon>Anguilla</taxon>
    </lineage>
</organism>
<reference evidence="1" key="1">
    <citation type="submission" date="2014-11" db="EMBL/GenBank/DDBJ databases">
        <authorList>
            <person name="Amaro Gonzalez C."/>
        </authorList>
    </citation>
    <scope>NUCLEOTIDE SEQUENCE</scope>
</reference>
<dbReference type="EMBL" id="GBXM01035938">
    <property type="protein sequence ID" value="JAH72639.1"/>
    <property type="molecule type" value="Transcribed_RNA"/>
</dbReference>
<dbReference type="AlphaFoldDB" id="A0A0E9V3C1"/>
<accession>A0A0E9V3C1</accession>
<proteinExistence type="predicted"/>
<evidence type="ECO:0000313" key="1">
    <source>
        <dbReference type="EMBL" id="JAH72639.1"/>
    </source>
</evidence>
<name>A0A0E9V3C1_ANGAN</name>
<protein>
    <submittedName>
        <fullName evidence="1">Uncharacterized protein</fullName>
    </submittedName>
</protein>